<evidence type="ECO:0000313" key="5">
    <source>
        <dbReference type="Proteomes" id="UP001197214"/>
    </source>
</evidence>
<comment type="pathway">
    <text evidence="1">Cell wall biogenesis; peptidoglycan biosynthesis.</text>
</comment>
<dbReference type="EMBL" id="JAHWZX010000002">
    <property type="protein sequence ID" value="MBW4329760.1"/>
    <property type="molecule type" value="Genomic_DNA"/>
</dbReference>
<dbReference type="Proteomes" id="UP001197214">
    <property type="component" value="Unassembled WGS sequence"/>
</dbReference>
<evidence type="ECO:0000259" key="3">
    <source>
        <dbReference type="PROSITE" id="PS52029"/>
    </source>
</evidence>
<evidence type="ECO:0000256" key="2">
    <source>
        <dbReference type="SAM" id="SignalP"/>
    </source>
</evidence>
<reference evidence="4 5" key="1">
    <citation type="submission" date="2021-07" db="EMBL/GenBank/DDBJ databases">
        <title>Stakelama flava sp. nov., a novel endophytic bacterium isolated from branch of Kandelia candel.</title>
        <authorList>
            <person name="Tuo L."/>
        </authorList>
    </citation>
    <scope>NUCLEOTIDE SEQUENCE [LARGE SCALE GENOMIC DNA]</scope>
    <source>
        <strain evidence="4 5">CBK3Z-3</strain>
    </source>
</reference>
<dbReference type="Pfam" id="PF03734">
    <property type="entry name" value="YkuD"/>
    <property type="match status" value="1"/>
</dbReference>
<feature type="signal peptide" evidence="2">
    <location>
        <begin position="1"/>
        <end position="34"/>
    </location>
</feature>
<feature type="domain" description="L,D-TPase catalytic" evidence="3">
    <location>
        <begin position="71"/>
        <end position="180"/>
    </location>
</feature>
<gene>
    <name evidence="4" type="ORF">KY084_02580</name>
</gene>
<name>A0ABS6XK01_9SPHN</name>
<feature type="active site" description="Proton donor/acceptor" evidence="1">
    <location>
        <position position="143"/>
    </location>
</feature>
<evidence type="ECO:0000313" key="4">
    <source>
        <dbReference type="EMBL" id="MBW4329760.1"/>
    </source>
</evidence>
<feature type="active site" description="Nucleophile" evidence="1">
    <location>
        <position position="156"/>
    </location>
</feature>
<accession>A0ABS6XK01</accession>
<dbReference type="PANTHER" id="PTHR30582:SF2">
    <property type="entry name" value="L,D-TRANSPEPTIDASE YCIB-RELATED"/>
    <property type="match status" value="1"/>
</dbReference>
<proteinExistence type="predicted"/>
<organism evidence="4 5">
    <name type="scientific">Stakelama flava</name>
    <dbReference type="NCBI Taxonomy" id="2860338"/>
    <lineage>
        <taxon>Bacteria</taxon>
        <taxon>Pseudomonadati</taxon>
        <taxon>Pseudomonadota</taxon>
        <taxon>Alphaproteobacteria</taxon>
        <taxon>Sphingomonadales</taxon>
        <taxon>Sphingomonadaceae</taxon>
        <taxon>Stakelama</taxon>
    </lineage>
</organism>
<keyword evidence="1" id="KW-0573">Peptidoglycan synthesis</keyword>
<keyword evidence="5" id="KW-1185">Reference proteome</keyword>
<keyword evidence="1" id="KW-0133">Cell shape</keyword>
<feature type="chain" id="PRO_5046229627" evidence="2">
    <location>
        <begin position="35"/>
        <end position="191"/>
    </location>
</feature>
<protein>
    <submittedName>
        <fullName evidence="4">L,D-transpeptidase family protein</fullName>
    </submittedName>
</protein>
<dbReference type="InterPro" id="IPR050979">
    <property type="entry name" value="LD-transpeptidase"/>
</dbReference>
<dbReference type="PANTHER" id="PTHR30582">
    <property type="entry name" value="L,D-TRANSPEPTIDASE"/>
    <property type="match status" value="1"/>
</dbReference>
<sequence>MRTKAILASMVNRTLVALALIVAIGLLAPSAADAKGRAMRPVDVTMVMELDSPIQPGEYAWDETGAPAGPVRIVVDLAKEKLYVYRGGVEIGRTFILYGVDSKPTPTGVFPILQKDADHYSSTYNHAPMPYTLRLTWGGVSIHGSDVDPKYGTHGCIGVPVEFARILFRAARKGDPVLVTRNWMPSIYNAM</sequence>
<keyword evidence="2" id="KW-0732">Signal</keyword>
<evidence type="ECO:0000256" key="1">
    <source>
        <dbReference type="PROSITE-ProRule" id="PRU01373"/>
    </source>
</evidence>
<dbReference type="NCBIfam" id="NF004785">
    <property type="entry name" value="PRK06132.1-2"/>
    <property type="match status" value="1"/>
</dbReference>
<dbReference type="PROSITE" id="PS52029">
    <property type="entry name" value="LD_TPASE"/>
    <property type="match status" value="1"/>
</dbReference>
<comment type="caution">
    <text evidence="4">The sequence shown here is derived from an EMBL/GenBank/DDBJ whole genome shotgun (WGS) entry which is preliminary data.</text>
</comment>
<dbReference type="CDD" id="cd16913">
    <property type="entry name" value="YkuD_like"/>
    <property type="match status" value="1"/>
</dbReference>
<dbReference type="InterPro" id="IPR005490">
    <property type="entry name" value="LD_TPept_cat_dom"/>
</dbReference>
<keyword evidence="1" id="KW-0961">Cell wall biogenesis/degradation</keyword>